<evidence type="ECO:0000259" key="7">
    <source>
        <dbReference type="Pfam" id="PF02777"/>
    </source>
</evidence>
<dbReference type="PIRSF" id="PIRSF000349">
    <property type="entry name" value="SODismutase"/>
    <property type="match status" value="1"/>
</dbReference>
<comment type="catalytic activity">
    <reaction evidence="5">
        <text>2 superoxide + 2 H(+) = H2O2 + O2</text>
        <dbReference type="Rhea" id="RHEA:20696"/>
        <dbReference type="ChEBI" id="CHEBI:15378"/>
        <dbReference type="ChEBI" id="CHEBI:15379"/>
        <dbReference type="ChEBI" id="CHEBI:16240"/>
        <dbReference type="ChEBI" id="CHEBI:18421"/>
        <dbReference type="EC" id="1.15.1.1"/>
    </reaction>
</comment>
<sequence>MRFFITALTFLSLLGCKDNSNLVRVAIPEPESATLEATSSSPKDFKAEGKFQLIEVPYDFNAFENAIDARTMEIHFSKHYLGFANKLNTIVAAQKKENLSITQLLAIVDDIDSDLKNNAGGYYNHHLFFEGLSKDRNQKPSEELMQAFTTDFGSYDNFEVEFKKSSNTFFGSGWVWLIVTPEGKLVITTTQNQNNPLMFDAAVKGKPILGLDLWEHAYYLKYQNNRKKYVDAFFDIINWKKISERYSKIKSINPPPM</sequence>
<feature type="domain" description="Manganese/iron superoxide dismutase N-terminal" evidence="6">
    <location>
        <begin position="50"/>
        <end position="133"/>
    </location>
</feature>
<evidence type="ECO:0000256" key="3">
    <source>
        <dbReference type="ARBA" id="ARBA00022723"/>
    </source>
</evidence>
<evidence type="ECO:0000256" key="4">
    <source>
        <dbReference type="ARBA" id="ARBA00023002"/>
    </source>
</evidence>
<dbReference type="GO" id="GO:0004784">
    <property type="term" value="F:superoxide dismutase activity"/>
    <property type="evidence" value="ECO:0007669"/>
    <property type="project" value="UniProtKB-EC"/>
</dbReference>
<dbReference type="Pfam" id="PF02777">
    <property type="entry name" value="Sod_Fe_C"/>
    <property type="match status" value="1"/>
</dbReference>
<dbReference type="InterPro" id="IPR019833">
    <property type="entry name" value="Mn/Fe_SOD_BS"/>
</dbReference>
<dbReference type="PROSITE" id="PS00088">
    <property type="entry name" value="SOD_MN"/>
    <property type="match status" value="1"/>
</dbReference>
<dbReference type="InterPro" id="IPR019831">
    <property type="entry name" value="Mn/Fe_SOD_N"/>
</dbReference>
<dbReference type="SUPFAM" id="SSF46609">
    <property type="entry name" value="Fe,Mn superoxide dismutase (SOD), N-terminal domain"/>
    <property type="match status" value="1"/>
</dbReference>
<dbReference type="InterPro" id="IPR019832">
    <property type="entry name" value="Mn/Fe_SOD_C"/>
</dbReference>
<evidence type="ECO:0000256" key="5">
    <source>
        <dbReference type="RuleBase" id="RU000414"/>
    </source>
</evidence>
<dbReference type="PRINTS" id="PR01703">
    <property type="entry name" value="MNSODISMTASE"/>
</dbReference>
<gene>
    <name evidence="8" type="ORF">ACFS5J_05545</name>
</gene>
<dbReference type="EMBL" id="JBHUPC010000012">
    <property type="protein sequence ID" value="MFD2891477.1"/>
    <property type="molecule type" value="Genomic_DNA"/>
</dbReference>
<evidence type="ECO:0000256" key="2">
    <source>
        <dbReference type="ARBA" id="ARBA00012682"/>
    </source>
</evidence>
<keyword evidence="4 5" id="KW-0560">Oxidoreductase</keyword>
<dbReference type="PROSITE" id="PS51257">
    <property type="entry name" value="PROKAR_LIPOPROTEIN"/>
    <property type="match status" value="1"/>
</dbReference>
<dbReference type="Proteomes" id="UP001597534">
    <property type="component" value="Unassembled WGS sequence"/>
</dbReference>
<feature type="domain" description="Manganese/iron superoxide dismutase C-terminal" evidence="7">
    <location>
        <begin position="140"/>
        <end position="245"/>
    </location>
</feature>
<dbReference type="PANTHER" id="PTHR43595">
    <property type="entry name" value="37S RIBOSOMAL PROTEIN S26, MITOCHONDRIAL"/>
    <property type="match status" value="1"/>
</dbReference>
<evidence type="ECO:0000259" key="6">
    <source>
        <dbReference type="Pfam" id="PF00081"/>
    </source>
</evidence>
<dbReference type="InterPro" id="IPR036314">
    <property type="entry name" value="SOD_C_sf"/>
</dbReference>
<dbReference type="Gene3D" id="1.10.287.990">
    <property type="entry name" value="Fe,Mn superoxide dismutase (SOD) domain"/>
    <property type="match status" value="1"/>
</dbReference>
<comment type="caution">
    <text evidence="8">The sequence shown here is derived from an EMBL/GenBank/DDBJ whole genome shotgun (WGS) entry which is preliminary data.</text>
</comment>
<dbReference type="EC" id="1.15.1.1" evidence="2 5"/>
<dbReference type="InterPro" id="IPR036324">
    <property type="entry name" value="Mn/Fe_SOD_N_sf"/>
</dbReference>
<dbReference type="InterPro" id="IPR001189">
    <property type="entry name" value="Mn/Fe_SOD"/>
</dbReference>
<dbReference type="RefSeq" id="WP_379811063.1">
    <property type="nucleotide sequence ID" value="NZ_JBHUPC010000012.1"/>
</dbReference>
<name>A0ABW5YL46_9FLAO</name>
<keyword evidence="9" id="KW-1185">Reference proteome</keyword>
<comment type="function">
    <text evidence="5">Destroys radicals which are normally produced within the cells and which are toxic to biological systems.</text>
</comment>
<dbReference type="Gene3D" id="3.55.40.20">
    <property type="entry name" value="Iron/manganese superoxide dismutase, C-terminal domain"/>
    <property type="match status" value="1"/>
</dbReference>
<evidence type="ECO:0000313" key="8">
    <source>
        <dbReference type="EMBL" id="MFD2891477.1"/>
    </source>
</evidence>
<keyword evidence="3 5" id="KW-0479">Metal-binding</keyword>
<dbReference type="PANTHER" id="PTHR43595:SF2">
    <property type="entry name" value="SMALL RIBOSOMAL SUBUNIT PROTEIN MS42"/>
    <property type="match status" value="1"/>
</dbReference>
<dbReference type="Pfam" id="PF00081">
    <property type="entry name" value="Sod_Fe_N"/>
    <property type="match status" value="1"/>
</dbReference>
<evidence type="ECO:0000313" key="9">
    <source>
        <dbReference type="Proteomes" id="UP001597534"/>
    </source>
</evidence>
<accession>A0ABW5YL46</accession>
<evidence type="ECO:0000256" key="1">
    <source>
        <dbReference type="ARBA" id="ARBA00008714"/>
    </source>
</evidence>
<protein>
    <recommendedName>
        <fullName evidence="2 5">Superoxide dismutase</fullName>
        <ecNumber evidence="2 5">1.15.1.1</ecNumber>
    </recommendedName>
</protein>
<organism evidence="8 9">
    <name type="scientific">Flavobacterium chuncheonense</name>
    <dbReference type="NCBI Taxonomy" id="2026653"/>
    <lineage>
        <taxon>Bacteria</taxon>
        <taxon>Pseudomonadati</taxon>
        <taxon>Bacteroidota</taxon>
        <taxon>Flavobacteriia</taxon>
        <taxon>Flavobacteriales</taxon>
        <taxon>Flavobacteriaceae</taxon>
        <taxon>Flavobacterium</taxon>
    </lineage>
</organism>
<dbReference type="SUPFAM" id="SSF54719">
    <property type="entry name" value="Fe,Mn superoxide dismutase (SOD), C-terminal domain"/>
    <property type="match status" value="1"/>
</dbReference>
<proteinExistence type="inferred from homology"/>
<comment type="similarity">
    <text evidence="1 5">Belongs to the iron/manganese superoxide dismutase family.</text>
</comment>
<reference evidence="9" key="1">
    <citation type="journal article" date="2019" name="Int. J. Syst. Evol. Microbiol.">
        <title>The Global Catalogue of Microorganisms (GCM) 10K type strain sequencing project: providing services to taxonomists for standard genome sequencing and annotation.</title>
        <authorList>
            <consortium name="The Broad Institute Genomics Platform"/>
            <consortium name="The Broad Institute Genome Sequencing Center for Infectious Disease"/>
            <person name="Wu L."/>
            <person name="Ma J."/>
        </authorList>
    </citation>
    <scope>NUCLEOTIDE SEQUENCE [LARGE SCALE GENOMIC DNA]</scope>
    <source>
        <strain evidence="9">KCTC 22671</strain>
    </source>
</reference>